<name>A0ABT4VGD3_9HYPH</name>
<dbReference type="Pfam" id="PF01494">
    <property type="entry name" value="FAD_binding_3"/>
    <property type="match status" value="1"/>
</dbReference>
<reference evidence="10" key="1">
    <citation type="submission" date="2022-11" db="EMBL/GenBank/DDBJ databases">
        <title>Hoeflea poritis sp. nov., isolated from scleractinian coral Porites lutea.</title>
        <authorList>
            <person name="Zhang G."/>
            <person name="Wei Q."/>
            <person name="Cai L."/>
        </authorList>
    </citation>
    <scope>NUCLEOTIDE SEQUENCE</scope>
    <source>
        <strain evidence="10">E7-10</strain>
    </source>
</reference>
<proteinExistence type="inferred from homology"/>
<dbReference type="NCBIfam" id="TIGR01988">
    <property type="entry name" value="Ubi-OHases"/>
    <property type="match status" value="1"/>
</dbReference>
<dbReference type="RefSeq" id="WP_271087273.1">
    <property type="nucleotide sequence ID" value="NZ_JAPJZH010000001.1"/>
</dbReference>
<gene>
    <name evidence="10" type="ORF">OOZ53_00285</name>
</gene>
<protein>
    <submittedName>
        <fullName evidence="10">UbiH/UbiF family hydroxylase</fullName>
    </submittedName>
</protein>
<keyword evidence="4" id="KW-0285">Flavoprotein</keyword>
<dbReference type="PANTHER" id="PTHR43876">
    <property type="entry name" value="UBIQUINONE BIOSYNTHESIS MONOOXYGENASE COQ6, MITOCHONDRIAL"/>
    <property type="match status" value="1"/>
</dbReference>
<dbReference type="Proteomes" id="UP001148313">
    <property type="component" value="Unassembled WGS sequence"/>
</dbReference>
<dbReference type="EMBL" id="JAPJZH010000001">
    <property type="protein sequence ID" value="MDA4843764.1"/>
    <property type="molecule type" value="Genomic_DNA"/>
</dbReference>
<keyword evidence="6" id="KW-0560">Oxidoreductase</keyword>
<dbReference type="PANTHER" id="PTHR43876:SF7">
    <property type="entry name" value="UBIQUINONE BIOSYNTHESIS MONOOXYGENASE COQ6, MITOCHONDRIAL"/>
    <property type="match status" value="1"/>
</dbReference>
<dbReference type="PRINTS" id="PR00420">
    <property type="entry name" value="RNGMNOXGNASE"/>
</dbReference>
<comment type="pathway">
    <text evidence="2">Cofactor biosynthesis; ubiquinone biosynthesis.</text>
</comment>
<dbReference type="InterPro" id="IPR051205">
    <property type="entry name" value="UbiH/COQ6_monooxygenase"/>
</dbReference>
<keyword evidence="5" id="KW-0274">FAD</keyword>
<evidence type="ECO:0000256" key="1">
    <source>
        <dbReference type="ARBA" id="ARBA00001974"/>
    </source>
</evidence>
<dbReference type="InterPro" id="IPR010971">
    <property type="entry name" value="UbiH/COQ6"/>
</dbReference>
<comment type="caution">
    <text evidence="10">The sequence shown here is derived from an EMBL/GenBank/DDBJ whole genome shotgun (WGS) entry which is preliminary data.</text>
</comment>
<dbReference type="Gene3D" id="3.50.50.60">
    <property type="entry name" value="FAD/NAD(P)-binding domain"/>
    <property type="match status" value="2"/>
</dbReference>
<organism evidence="10 11">
    <name type="scientific">Hoeflea poritis</name>
    <dbReference type="NCBI Taxonomy" id="2993659"/>
    <lineage>
        <taxon>Bacteria</taxon>
        <taxon>Pseudomonadati</taxon>
        <taxon>Pseudomonadota</taxon>
        <taxon>Alphaproteobacteria</taxon>
        <taxon>Hyphomicrobiales</taxon>
        <taxon>Rhizobiaceae</taxon>
        <taxon>Hoeflea</taxon>
    </lineage>
</organism>
<dbReference type="NCBIfam" id="NF005691">
    <property type="entry name" value="PRK07494.1"/>
    <property type="match status" value="1"/>
</dbReference>
<evidence type="ECO:0000256" key="8">
    <source>
        <dbReference type="SAM" id="MobiDB-lite"/>
    </source>
</evidence>
<evidence type="ECO:0000256" key="3">
    <source>
        <dbReference type="ARBA" id="ARBA00005349"/>
    </source>
</evidence>
<accession>A0ABT4VGD3</accession>
<sequence>MDRTYDIAVIGGGLAGSAAALAVARRGYRTAFIAPAAKAADGRTTALMMPSIELLQQLDIWEGVENAAAPLRAMRIIDATSRLVRAPTVTFHSSELHIEAFGYNIPNAPLLEALGKAAGSLEEITCFASAATSIKELPEHAQIVLEDGSALAASLVVGADGRNSKVREAAGIRVHDWRYPQTAIVLNFSHQYPHADTSNEFHTEAGPFTQVPLPGQRSSLVWALAPAEAEAMQVMPADELGSAIEERMQSILGKVTVEGAVQRFAFSGMIARSFGRGRMALVGEAGHVFPPIGAQGLNLGLRDVLEFVSALDRAGGPANAAAVTRHYDRARRSDVVSRTASVDMLNRTLLNDFLPVQLLRSGGLAALSAIAPLRILAMREGMKPGSGFNALGRATQREKDQPEAVRR</sequence>
<feature type="compositionally biased region" description="Basic and acidic residues" evidence="8">
    <location>
        <begin position="395"/>
        <end position="407"/>
    </location>
</feature>
<comment type="similarity">
    <text evidence="3">Belongs to the UbiH/COQ6 family.</text>
</comment>
<keyword evidence="11" id="KW-1185">Reference proteome</keyword>
<keyword evidence="7" id="KW-0503">Monooxygenase</keyword>
<evidence type="ECO:0000256" key="4">
    <source>
        <dbReference type="ARBA" id="ARBA00022630"/>
    </source>
</evidence>
<evidence type="ECO:0000256" key="5">
    <source>
        <dbReference type="ARBA" id="ARBA00022827"/>
    </source>
</evidence>
<feature type="domain" description="FAD-binding" evidence="9">
    <location>
        <begin position="5"/>
        <end position="314"/>
    </location>
</feature>
<evidence type="ECO:0000256" key="6">
    <source>
        <dbReference type="ARBA" id="ARBA00023002"/>
    </source>
</evidence>
<evidence type="ECO:0000256" key="2">
    <source>
        <dbReference type="ARBA" id="ARBA00004749"/>
    </source>
</evidence>
<evidence type="ECO:0000259" key="9">
    <source>
        <dbReference type="Pfam" id="PF01494"/>
    </source>
</evidence>
<dbReference type="InterPro" id="IPR036188">
    <property type="entry name" value="FAD/NAD-bd_sf"/>
</dbReference>
<comment type="cofactor">
    <cofactor evidence="1">
        <name>FAD</name>
        <dbReference type="ChEBI" id="CHEBI:57692"/>
    </cofactor>
</comment>
<evidence type="ECO:0000313" key="10">
    <source>
        <dbReference type="EMBL" id="MDA4843764.1"/>
    </source>
</evidence>
<dbReference type="InterPro" id="IPR002938">
    <property type="entry name" value="FAD-bd"/>
</dbReference>
<feature type="region of interest" description="Disordered" evidence="8">
    <location>
        <begin position="387"/>
        <end position="407"/>
    </location>
</feature>
<evidence type="ECO:0000313" key="11">
    <source>
        <dbReference type="Proteomes" id="UP001148313"/>
    </source>
</evidence>
<dbReference type="SUPFAM" id="SSF51905">
    <property type="entry name" value="FAD/NAD(P)-binding domain"/>
    <property type="match status" value="1"/>
</dbReference>
<evidence type="ECO:0000256" key="7">
    <source>
        <dbReference type="ARBA" id="ARBA00023033"/>
    </source>
</evidence>